<dbReference type="InterPro" id="IPR025091">
    <property type="entry name" value="DUF4019"/>
</dbReference>
<proteinExistence type="predicted"/>
<protein>
    <submittedName>
        <fullName evidence="2">DUF4019 domain-containing protein</fullName>
    </submittedName>
</protein>
<feature type="chain" id="PRO_5045499236" evidence="1">
    <location>
        <begin position="36"/>
        <end position="170"/>
    </location>
</feature>
<reference evidence="2 3" key="1">
    <citation type="submission" date="2020-10" db="EMBL/GenBank/DDBJ databases">
        <title>Phylogeny of dyella-like bacteria.</title>
        <authorList>
            <person name="Fu J."/>
        </authorList>
    </citation>
    <scope>NUCLEOTIDE SEQUENCE [LARGE SCALE GENOMIC DNA]</scope>
    <source>
        <strain evidence="2 3">BB4</strain>
    </source>
</reference>
<gene>
    <name evidence="2" type="ORF">ISS97_04020</name>
</gene>
<name>A0ABW8K0J0_9GAMM</name>
<dbReference type="EMBL" id="JADIKD010000007">
    <property type="protein sequence ID" value="MFK2916422.1"/>
    <property type="molecule type" value="Genomic_DNA"/>
</dbReference>
<evidence type="ECO:0000256" key="1">
    <source>
        <dbReference type="SAM" id="SignalP"/>
    </source>
</evidence>
<organism evidence="2 3">
    <name type="scientific">Dyella koreensis</name>
    <dbReference type="NCBI Taxonomy" id="311235"/>
    <lineage>
        <taxon>Bacteria</taxon>
        <taxon>Pseudomonadati</taxon>
        <taxon>Pseudomonadota</taxon>
        <taxon>Gammaproteobacteria</taxon>
        <taxon>Lysobacterales</taxon>
        <taxon>Rhodanobacteraceae</taxon>
        <taxon>Dyella</taxon>
    </lineage>
</organism>
<feature type="signal peptide" evidence="1">
    <location>
        <begin position="1"/>
        <end position="35"/>
    </location>
</feature>
<evidence type="ECO:0000313" key="2">
    <source>
        <dbReference type="EMBL" id="MFK2916422.1"/>
    </source>
</evidence>
<keyword evidence="1" id="KW-0732">Signal</keyword>
<dbReference type="Proteomes" id="UP001620408">
    <property type="component" value="Unassembled WGS sequence"/>
</dbReference>
<dbReference type="Pfam" id="PF13211">
    <property type="entry name" value="DUF4019"/>
    <property type="match status" value="1"/>
</dbReference>
<comment type="caution">
    <text evidence="2">The sequence shown here is derived from an EMBL/GenBank/DDBJ whole genome shotgun (WGS) entry which is preliminary data.</text>
</comment>
<keyword evidence="3" id="KW-1185">Reference proteome</keyword>
<dbReference type="RefSeq" id="WP_379986286.1">
    <property type="nucleotide sequence ID" value="NZ_JADIKD010000007.1"/>
</dbReference>
<accession>A0ABW8K0J0</accession>
<evidence type="ECO:0000313" key="3">
    <source>
        <dbReference type="Proteomes" id="UP001620408"/>
    </source>
</evidence>
<sequence length="170" mass="17785">MEINKTRSRTLSTATKHLASACTLAAMLSVGQAYAQQSTSLDSAVSTATNWAAQADNGQADAMWQASNPAMQKSVSKADWSKYVDGLKKQFGATQSRTWLQIGRIENPNGLPPGEYVNVAFAAKHAAAPTLETVSLAKTASGWSPVGYVVRPIPATQPPAAAPAGTKPAK</sequence>